<evidence type="ECO:0000256" key="1">
    <source>
        <dbReference type="ARBA" id="ARBA00004141"/>
    </source>
</evidence>
<feature type="transmembrane region" description="Helical" evidence="5">
    <location>
        <begin position="125"/>
        <end position="149"/>
    </location>
</feature>
<keyword evidence="8" id="KW-1185">Reference proteome</keyword>
<reference evidence="7" key="2">
    <citation type="submission" date="2020-09" db="EMBL/GenBank/DDBJ databases">
        <authorList>
            <person name="Sun Q."/>
            <person name="Ohkuma M."/>
        </authorList>
    </citation>
    <scope>NUCLEOTIDE SEQUENCE</scope>
    <source>
        <strain evidence="7">JCM 10088</strain>
    </source>
</reference>
<sequence>MEVRLGTRNRIKSLIDAYKSFTKNKSAAFGLWVTIFYILLATVIQFVLPLITLRESPINVLRPPRLWPPAYWFGTDYVGQSTLADIIGGAPFILETSFLAGIYTTVIGLIVGLVSGYIGGIADNIIMWINDTLLTLPSLLLVIMIATMIKTTNPLVLAGVLSITGWTGLARAVRSQVLSIKQLPYIEVSKVLGLGWSYIMFKEVMPQLIPFVWINLILNVEGAIYATVGLFYLGLMPYTSNNWGFMISNALSLGAAYGTNAIWYFIFPTLFVTLFMVGLIELAYGIDEVVNPRLRKV</sequence>
<keyword evidence="4 5" id="KW-0472">Membrane</keyword>
<proteinExistence type="inferred from homology"/>
<dbReference type="RefSeq" id="WP_188595768.1">
    <property type="nucleotide sequence ID" value="NZ_BMNL01000001.1"/>
</dbReference>
<dbReference type="CDD" id="cd06261">
    <property type="entry name" value="TM_PBP2"/>
    <property type="match status" value="1"/>
</dbReference>
<dbReference type="GO" id="GO:0055085">
    <property type="term" value="P:transmembrane transport"/>
    <property type="evidence" value="ECO:0007669"/>
    <property type="project" value="InterPro"/>
</dbReference>
<feature type="transmembrane region" description="Helical" evidence="5">
    <location>
        <begin position="208"/>
        <end position="233"/>
    </location>
</feature>
<comment type="similarity">
    <text evidence="5">Belongs to the binding-protein-dependent transport system permease family.</text>
</comment>
<gene>
    <name evidence="7" type="ORF">GCM10007981_03820</name>
</gene>
<dbReference type="SUPFAM" id="SSF161098">
    <property type="entry name" value="MetI-like"/>
    <property type="match status" value="1"/>
</dbReference>
<dbReference type="GO" id="GO:0005886">
    <property type="term" value="C:plasma membrane"/>
    <property type="evidence" value="ECO:0007669"/>
    <property type="project" value="UniProtKB-SubCell"/>
</dbReference>
<dbReference type="Pfam" id="PF00528">
    <property type="entry name" value="BPD_transp_1"/>
    <property type="match status" value="1"/>
</dbReference>
<feature type="transmembrane region" description="Helical" evidence="5">
    <location>
        <begin position="29"/>
        <end position="51"/>
    </location>
</feature>
<feature type="transmembrane region" description="Helical" evidence="5">
    <location>
        <begin position="155"/>
        <end position="173"/>
    </location>
</feature>
<feature type="domain" description="ABC transmembrane type-1" evidence="6">
    <location>
        <begin position="94"/>
        <end position="283"/>
    </location>
</feature>
<dbReference type="PANTHER" id="PTHR42729:SF1">
    <property type="entry name" value="OLIGO_DIPEPTIDE TRANSPORT, PERMEASE PROTEIN (DPPC-2)"/>
    <property type="match status" value="1"/>
</dbReference>
<organism evidence="7 8">
    <name type="scientific">Thermocladium modestius</name>
    <dbReference type="NCBI Taxonomy" id="62609"/>
    <lineage>
        <taxon>Archaea</taxon>
        <taxon>Thermoproteota</taxon>
        <taxon>Thermoprotei</taxon>
        <taxon>Thermoproteales</taxon>
        <taxon>Thermoproteaceae</taxon>
        <taxon>Thermocladium</taxon>
    </lineage>
</organism>
<accession>A0A830GRI8</accession>
<dbReference type="EMBL" id="BMNL01000001">
    <property type="protein sequence ID" value="GGP19577.1"/>
    <property type="molecule type" value="Genomic_DNA"/>
</dbReference>
<dbReference type="Gene3D" id="1.10.3720.10">
    <property type="entry name" value="MetI-like"/>
    <property type="match status" value="1"/>
</dbReference>
<protein>
    <submittedName>
        <fullName evidence="7">Peptide ABC transporter permease</fullName>
    </submittedName>
</protein>
<reference evidence="7" key="1">
    <citation type="journal article" date="2014" name="Int. J. Syst. Evol. Microbiol.">
        <title>Complete genome sequence of Corynebacterium casei LMG S-19264T (=DSM 44701T), isolated from a smear-ripened cheese.</title>
        <authorList>
            <consortium name="US DOE Joint Genome Institute (JGI-PGF)"/>
            <person name="Walter F."/>
            <person name="Albersmeier A."/>
            <person name="Kalinowski J."/>
            <person name="Ruckert C."/>
        </authorList>
    </citation>
    <scope>NUCLEOTIDE SEQUENCE</scope>
    <source>
        <strain evidence="7">JCM 10088</strain>
    </source>
</reference>
<dbReference type="AlphaFoldDB" id="A0A830GRI8"/>
<evidence type="ECO:0000313" key="8">
    <source>
        <dbReference type="Proteomes" id="UP000610960"/>
    </source>
</evidence>
<feature type="transmembrane region" description="Helical" evidence="5">
    <location>
        <begin position="98"/>
        <end position="118"/>
    </location>
</feature>
<evidence type="ECO:0000256" key="5">
    <source>
        <dbReference type="RuleBase" id="RU363032"/>
    </source>
</evidence>
<evidence type="ECO:0000256" key="3">
    <source>
        <dbReference type="ARBA" id="ARBA00022989"/>
    </source>
</evidence>
<evidence type="ECO:0000313" key="7">
    <source>
        <dbReference type="EMBL" id="GGP19577.1"/>
    </source>
</evidence>
<dbReference type="PANTHER" id="PTHR42729">
    <property type="entry name" value="OLIGO/DIPEPTIDE TRANSPORT, PERMEASE PROTEIN (DPPC-2)"/>
    <property type="match status" value="1"/>
</dbReference>
<keyword evidence="2 5" id="KW-0812">Transmembrane</keyword>
<comment type="subcellular location">
    <subcellularLocation>
        <location evidence="5">Cell membrane</location>
        <topology evidence="5">Multi-pass membrane protein</topology>
    </subcellularLocation>
    <subcellularLocation>
        <location evidence="1">Membrane</location>
        <topology evidence="1">Multi-pass membrane protein</topology>
    </subcellularLocation>
</comment>
<dbReference type="InterPro" id="IPR035906">
    <property type="entry name" value="MetI-like_sf"/>
</dbReference>
<evidence type="ECO:0000256" key="4">
    <source>
        <dbReference type="ARBA" id="ARBA00023136"/>
    </source>
</evidence>
<keyword evidence="5" id="KW-0813">Transport</keyword>
<dbReference type="OrthoDB" id="312811at2157"/>
<evidence type="ECO:0000259" key="6">
    <source>
        <dbReference type="PROSITE" id="PS50928"/>
    </source>
</evidence>
<dbReference type="Proteomes" id="UP000610960">
    <property type="component" value="Unassembled WGS sequence"/>
</dbReference>
<dbReference type="PROSITE" id="PS50928">
    <property type="entry name" value="ABC_TM1"/>
    <property type="match status" value="1"/>
</dbReference>
<dbReference type="InterPro" id="IPR000515">
    <property type="entry name" value="MetI-like"/>
</dbReference>
<comment type="caution">
    <text evidence="7">The sequence shown here is derived from an EMBL/GenBank/DDBJ whole genome shotgun (WGS) entry which is preliminary data.</text>
</comment>
<keyword evidence="3 5" id="KW-1133">Transmembrane helix</keyword>
<name>A0A830GRI8_9CREN</name>
<evidence type="ECO:0000256" key="2">
    <source>
        <dbReference type="ARBA" id="ARBA00022692"/>
    </source>
</evidence>
<feature type="transmembrane region" description="Helical" evidence="5">
    <location>
        <begin position="261"/>
        <end position="286"/>
    </location>
</feature>